<evidence type="ECO:0000313" key="3">
    <source>
        <dbReference type="EMBL" id="KAL1597057.1"/>
    </source>
</evidence>
<keyword evidence="4" id="KW-1185">Reference proteome</keyword>
<dbReference type="Proteomes" id="UP001521785">
    <property type="component" value="Unassembled WGS sequence"/>
</dbReference>
<comment type="caution">
    <text evidence="3">The sequence shown here is derived from an EMBL/GenBank/DDBJ whole genome shotgun (WGS) entry which is preliminary data.</text>
</comment>
<proteinExistence type="predicted"/>
<sequence>MSDEEQQRDEPGLDGRMTSDEDEQQKGLRALGRLGGLWSRLRPPPGSGQVSPGWLGLSGARQHPLPPVPGTPRSPHSGRGIRPSPMPGSPSRRGRSPVASLAGGKTSVSLRRATPHPGGGGVFGHIAGASCKRPKMDMMGEAEFAQLETDLREIRDGKTLRANVSGFQERMDRAVENAERAEKNSQEFSAMMEKTVEDYEERTKQKMRERAERTEEMESFYAETDELMARSAATNATADALIEELRLEDLRRQQESLPRPSGTSGAPIFVGSSTEDSDVERLRLLTKNSTGGSFLDPRYGGRAWKPLAQEDPMESVEGAASSPFQSSSTLPPHSQSQAFGGLPQRRPAVGCGIPGLEVDFTLDTEIERQLPVISGGKNLKVPAEVTEGKTRVHGTLAMGVLSHAENEVLACTTATSGDMLWTDTAAELTKHNNYMVVETKHHKAYQNMVNRGMGEVQHEVVSCVQCQVIGRNRNECSLSTTSREACYGCLKRKIPCSRMLRLSENPEAFGMVFFPVPLEYRLEKVFAEYGYWCRENDDVDLPAPPPKKHVSRGGTIDLTTSSPRKGRSRKSSSEL</sequence>
<feature type="region of interest" description="Disordered" evidence="2">
    <location>
        <begin position="311"/>
        <end position="346"/>
    </location>
</feature>
<feature type="compositionally biased region" description="Basic and acidic residues" evidence="2">
    <location>
        <begin position="8"/>
        <end position="19"/>
    </location>
</feature>
<keyword evidence="1" id="KW-0175">Coiled coil</keyword>
<feature type="region of interest" description="Disordered" evidence="2">
    <location>
        <begin position="253"/>
        <end position="275"/>
    </location>
</feature>
<gene>
    <name evidence="3" type="ORF">SLS60_008639</name>
</gene>
<protein>
    <submittedName>
        <fullName evidence="3">Uncharacterized protein</fullName>
    </submittedName>
</protein>
<evidence type="ECO:0000256" key="2">
    <source>
        <dbReference type="SAM" id="MobiDB-lite"/>
    </source>
</evidence>
<feature type="region of interest" description="Disordered" evidence="2">
    <location>
        <begin position="1"/>
        <end position="109"/>
    </location>
</feature>
<feature type="region of interest" description="Disordered" evidence="2">
    <location>
        <begin position="541"/>
        <end position="575"/>
    </location>
</feature>
<accession>A0ABR3QZ67</accession>
<feature type="coiled-coil region" evidence="1">
    <location>
        <begin position="164"/>
        <end position="216"/>
    </location>
</feature>
<reference evidence="3 4" key="1">
    <citation type="submission" date="2024-02" db="EMBL/GenBank/DDBJ databases">
        <title>De novo assembly and annotation of 12 fungi associated with fruit tree decline syndrome in Ontario, Canada.</title>
        <authorList>
            <person name="Sulman M."/>
            <person name="Ellouze W."/>
            <person name="Ilyukhin E."/>
        </authorList>
    </citation>
    <scope>NUCLEOTIDE SEQUENCE [LARGE SCALE GENOMIC DNA]</scope>
    <source>
        <strain evidence="3 4">M42-189</strain>
    </source>
</reference>
<evidence type="ECO:0000313" key="4">
    <source>
        <dbReference type="Proteomes" id="UP001521785"/>
    </source>
</evidence>
<name>A0ABR3QZ67_9PLEO</name>
<evidence type="ECO:0000256" key="1">
    <source>
        <dbReference type="SAM" id="Coils"/>
    </source>
</evidence>
<feature type="compositionally biased region" description="Basic residues" evidence="2">
    <location>
        <begin position="564"/>
        <end position="575"/>
    </location>
</feature>
<feature type="compositionally biased region" description="Low complexity" evidence="2">
    <location>
        <begin position="27"/>
        <end position="41"/>
    </location>
</feature>
<dbReference type="EMBL" id="JAKJXO020000013">
    <property type="protein sequence ID" value="KAL1597057.1"/>
    <property type="molecule type" value="Genomic_DNA"/>
</dbReference>
<organism evidence="3 4">
    <name type="scientific">Paraconiothyrium brasiliense</name>
    <dbReference type="NCBI Taxonomy" id="300254"/>
    <lineage>
        <taxon>Eukaryota</taxon>
        <taxon>Fungi</taxon>
        <taxon>Dikarya</taxon>
        <taxon>Ascomycota</taxon>
        <taxon>Pezizomycotina</taxon>
        <taxon>Dothideomycetes</taxon>
        <taxon>Pleosporomycetidae</taxon>
        <taxon>Pleosporales</taxon>
        <taxon>Massarineae</taxon>
        <taxon>Didymosphaeriaceae</taxon>
        <taxon>Paraconiothyrium</taxon>
    </lineage>
</organism>
<feature type="compositionally biased region" description="Polar residues" evidence="2">
    <location>
        <begin position="322"/>
        <end position="338"/>
    </location>
</feature>